<sequence>MARILVNKYEDDDDDDDDDDDNGDDKSLKKTEQKKGVELIHQYSTRHIIEALLFYGRSSLSARPMAYIKLELIIRLGGIRHRRVSCGVEP</sequence>
<evidence type="ECO:0000313" key="2">
    <source>
        <dbReference type="EMBL" id="GFS27656.1"/>
    </source>
</evidence>
<dbReference type="AlphaFoldDB" id="A0AAV4K245"/>
<organism evidence="2 3">
    <name type="scientific">Elysia marginata</name>
    <dbReference type="NCBI Taxonomy" id="1093978"/>
    <lineage>
        <taxon>Eukaryota</taxon>
        <taxon>Metazoa</taxon>
        <taxon>Spiralia</taxon>
        <taxon>Lophotrochozoa</taxon>
        <taxon>Mollusca</taxon>
        <taxon>Gastropoda</taxon>
        <taxon>Heterobranchia</taxon>
        <taxon>Euthyneura</taxon>
        <taxon>Panpulmonata</taxon>
        <taxon>Sacoglossa</taxon>
        <taxon>Placobranchoidea</taxon>
        <taxon>Plakobranchidae</taxon>
        <taxon>Elysia</taxon>
    </lineage>
</organism>
<protein>
    <submittedName>
        <fullName evidence="2">Uncharacterized protein</fullName>
    </submittedName>
</protein>
<comment type="caution">
    <text evidence="2">The sequence shown here is derived from an EMBL/GenBank/DDBJ whole genome shotgun (WGS) entry which is preliminary data.</text>
</comment>
<dbReference type="EMBL" id="BMAT01010548">
    <property type="protein sequence ID" value="GFS27656.1"/>
    <property type="molecule type" value="Genomic_DNA"/>
</dbReference>
<keyword evidence="3" id="KW-1185">Reference proteome</keyword>
<accession>A0AAV4K245</accession>
<name>A0AAV4K245_9GAST</name>
<evidence type="ECO:0000313" key="3">
    <source>
        <dbReference type="Proteomes" id="UP000762676"/>
    </source>
</evidence>
<evidence type="ECO:0000256" key="1">
    <source>
        <dbReference type="SAM" id="MobiDB-lite"/>
    </source>
</evidence>
<feature type="region of interest" description="Disordered" evidence="1">
    <location>
        <begin position="1"/>
        <end position="31"/>
    </location>
</feature>
<gene>
    <name evidence="2" type="ORF">ElyMa_005291100</name>
</gene>
<dbReference type="Proteomes" id="UP000762676">
    <property type="component" value="Unassembled WGS sequence"/>
</dbReference>
<reference evidence="2 3" key="1">
    <citation type="journal article" date="2021" name="Elife">
        <title>Chloroplast acquisition without the gene transfer in kleptoplastic sea slugs, Plakobranchus ocellatus.</title>
        <authorList>
            <person name="Maeda T."/>
            <person name="Takahashi S."/>
            <person name="Yoshida T."/>
            <person name="Shimamura S."/>
            <person name="Takaki Y."/>
            <person name="Nagai Y."/>
            <person name="Toyoda A."/>
            <person name="Suzuki Y."/>
            <person name="Arimoto A."/>
            <person name="Ishii H."/>
            <person name="Satoh N."/>
            <person name="Nishiyama T."/>
            <person name="Hasebe M."/>
            <person name="Maruyama T."/>
            <person name="Minagawa J."/>
            <person name="Obokata J."/>
            <person name="Shigenobu S."/>
        </authorList>
    </citation>
    <scope>NUCLEOTIDE SEQUENCE [LARGE SCALE GENOMIC DNA]</scope>
</reference>
<feature type="compositionally biased region" description="Acidic residues" evidence="1">
    <location>
        <begin position="10"/>
        <end position="23"/>
    </location>
</feature>
<proteinExistence type="predicted"/>